<dbReference type="PANTHER" id="PTHR36174:SF1">
    <property type="entry name" value="LIPID II:GLYCINE GLYCYLTRANSFERASE"/>
    <property type="match status" value="1"/>
</dbReference>
<comment type="caution">
    <text evidence="7">The sequence shown here is derived from an EMBL/GenBank/DDBJ whole genome shotgun (WGS) entry which is preliminary data.</text>
</comment>
<organism evidence="7 8">
    <name type="scientific">Candidatus Nealsonbacteria bacterium RBG_13_36_15</name>
    <dbReference type="NCBI Taxonomy" id="1801660"/>
    <lineage>
        <taxon>Bacteria</taxon>
        <taxon>Candidatus Nealsoniibacteriota</taxon>
    </lineage>
</organism>
<evidence type="ECO:0000313" key="7">
    <source>
        <dbReference type="EMBL" id="OGZ17936.1"/>
    </source>
</evidence>
<keyword evidence="4" id="KW-0573">Peptidoglycan synthesis</keyword>
<dbReference type="EMBL" id="MHLV01000009">
    <property type="protein sequence ID" value="OGZ17936.1"/>
    <property type="molecule type" value="Genomic_DNA"/>
</dbReference>
<dbReference type="GO" id="GO:0016755">
    <property type="term" value="F:aminoacyltransferase activity"/>
    <property type="evidence" value="ECO:0007669"/>
    <property type="project" value="InterPro"/>
</dbReference>
<dbReference type="Gene3D" id="3.40.630.30">
    <property type="match status" value="1"/>
</dbReference>
<gene>
    <name evidence="7" type="ORF">A2Z78_01890</name>
</gene>
<dbReference type="GO" id="GO:0071555">
    <property type="term" value="P:cell wall organization"/>
    <property type="evidence" value="ECO:0007669"/>
    <property type="project" value="UniProtKB-KW"/>
</dbReference>
<proteinExistence type="inferred from homology"/>
<dbReference type="GO" id="GO:0009252">
    <property type="term" value="P:peptidoglycan biosynthetic process"/>
    <property type="evidence" value="ECO:0007669"/>
    <property type="project" value="UniProtKB-KW"/>
</dbReference>
<evidence type="ECO:0000256" key="6">
    <source>
        <dbReference type="ARBA" id="ARBA00023316"/>
    </source>
</evidence>
<name>A0A1G2DWM4_9BACT</name>
<dbReference type="InterPro" id="IPR050644">
    <property type="entry name" value="PG_Glycine_Bridge_Synth"/>
</dbReference>
<evidence type="ECO:0008006" key="9">
    <source>
        <dbReference type="Google" id="ProtNLM"/>
    </source>
</evidence>
<evidence type="ECO:0000256" key="3">
    <source>
        <dbReference type="ARBA" id="ARBA00022960"/>
    </source>
</evidence>
<dbReference type="GO" id="GO:0008360">
    <property type="term" value="P:regulation of cell shape"/>
    <property type="evidence" value="ECO:0007669"/>
    <property type="project" value="UniProtKB-KW"/>
</dbReference>
<protein>
    <recommendedName>
        <fullName evidence="9">BioF2-like acetyltransferase domain-containing protein</fullName>
    </recommendedName>
</protein>
<dbReference type="PROSITE" id="PS51191">
    <property type="entry name" value="FEMABX"/>
    <property type="match status" value="1"/>
</dbReference>
<comment type="similarity">
    <text evidence="1">Belongs to the FemABX family.</text>
</comment>
<evidence type="ECO:0000256" key="5">
    <source>
        <dbReference type="ARBA" id="ARBA00023315"/>
    </source>
</evidence>
<evidence type="ECO:0000256" key="4">
    <source>
        <dbReference type="ARBA" id="ARBA00022984"/>
    </source>
</evidence>
<dbReference type="PANTHER" id="PTHR36174">
    <property type="entry name" value="LIPID II:GLYCINE GLYCYLTRANSFERASE"/>
    <property type="match status" value="1"/>
</dbReference>
<dbReference type="InterPro" id="IPR003447">
    <property type="entry name" value="FEMABX"/>
</dbReference>
<dbReference type="STRING" id="1801660.A2Z78_01890"/>
<keyword evidence="6" id="KW-0961">Cell wall biogenesis/degradation</keyword>
<evidence type="ECO:0000256" key="1">
    <source>
        <dbReference type="ARBA" id="ARBA00009943"/>
    </source>
</evidence>
<evidence type="ECO:0000313" key="8">
    <source>
        <dbReference type="Proteomes" id="UP000176752"/>
    </source>
</evidence>
<reference evidence="7 8" key="1">
    <citation type="journal article" date="2016" name="Nat. Commun.">
        <title>Thousands of microbial genomes shed light on interconnected biogeochemical processes in an aquifer system.</title>
        <authorList>
            <person name="Anantharaman K."/>
            <person name="Brown C.T."/>
            <person name="Hug L.A."/>
            <person name="Sharon I."/>
            <person name="Castelle C.J."/>
            <person name="Probst A.J."/>
            <person name="Thomas B.C."/>
            <person name="Singh A."/>
            <person name="Wilkins M.J."/>
            <person name="Karaoz U."/>
            <person name="Brodie E.L."/>
            <person name="Williams K.H."/>
            <person name="Hubbard S.S."/>
            <person name="Banfield J.F."/>
        </authorList>
    </citation>
    <scope>NUCLEOTIDE SEQUENCE [LARGE SCALE GENOMIC DNA]</scope>
</reference>
<keyword evidence="2" id="KW-0808">Transferase</keyword>
<evidence type="ECO:0000256" key="2">
    <source>
        <dbReference type="ARBA" id="ARBA00022679"/>
    </source>
</evidence>
<dbReference type="InterPro" id="IPR016181">
    <property type="entry name" value="Acyl_CoA_acyltransferase"/>
</dbReference>
<keyword evidence="3" id="KW-0133">Cell shape</keyword>
<accession>A0A1G2DWM4</accession>
<dbReference type="Proteomes" id="UP000176752">
    <property type="component" value="Unassembled WGS sequence"/>
</dbReference>
<dbReference type="Pfam" id="PF02388">
    <property type="entry name" value="FemAB"/>
    <property type="match status" value="2"/>
</dbReference>
<sequence>METSEIKKKTIWEYFLLSCQEKTFLQSWNWGEFQKTMGNKIWRLGIYAEDNLVSSALIIKISAKRGTFLFCPHGPNIKISNSQFLISKYGIFKKLLEELKKIAKEERASFIRISPIWERNKENIEIFQNLGFRKAPLHMHPELTWMLNISQNEEELLMGMRKTTRYLIRQARKNPNVSIEKTQNLKDIERFNELYQTTVDRHHFAPFSLEYLKNEFSAFLPDNQTMIFLGKYKEELIASAILIYWQNIAFYHQGASSLRYPKIPVSYLLQWEAIKEAKNRGCRIYNFWGIAPTDSKNHPWTGLTLFKKGFGGYKKEYVKTQDLPLSSKYWLNYLIEKIRKSKRGL</sequence>
<keyword evidence="5" id="KW-0012">Acyltransferase</keyword>
<dbReference type="AlphaFoldDB" id="A0A1G2DWM4"/>
<dbReference type="SUPFAM" id="SSF55729">
    <property type="entry name" value="Acyl-CoA N-acyltransferases (Nat)"/>
    <property type="match status" value="2"/>
</dbReference>